<sequence>MRPAMKKLSVLLLLPLAACIRFGAEPPPALLTLTPAAPVAAGQTQNSAAARSITVQVPVVPQELAVTRVPVQSSPTTIAYVKEAQWVEPPARLFARLLSDTLTSRANMVVLSPRQGFTDPGAQLSGELRQFGIDATRNEAVVVYDATLQRVNATTFEKRRFEARVPVTVIDANNAGPAINQAANTVATAVADWVRR</sequence>
<organism evidence="3 4">
    <name type="scientific">Sphingomonas hankookensis</name>
    <dbReference type="NCBI Taxonomy" id="563996"/>
    <lineage>
        <taxon>Bacteria</taxon>
        <taxon>Pseudomonadati</taxon>
        <taxon>Pseudomonadota</taxon>
        <taxon>Alphaproteobacteria</taxon>
        <taxon>Sphingomonadales</taxon>
        <taxon>Sphingomonadaceae</taxon>
        <taxon>Sphingomonas</taxon>
    </lineage>
</organism>
<protein>
    <submittedName>
        <fullName evidence="3">ABC transporter</fullName>
    </submittedName>
</protein>
<dbReference type="SUPFAM" id="SSF159594">
    <property type="entry name" value="XCC0632-like"/>
    <property type="match status" value="1"/>
</dbReference>
<evidence type="ECO:0000313" key="3">
    <source>
        <dbReference type="EMBL" id="KZE11399.1"/>
    </source>
</evidence>
<feature type="domain" description="ABC-type transport auxiliary lipoprotein component" evidence="2">
    <location>
        <begin position="33"/>
        <end position="191"/>
    </location>
</feature>
<dbReference type="Proteomes" id="UP000076609">
    <property type="component" value="Unassembled WGS sequence"/>
</dbReference>
<dbReference type="EMBL" id="LQQO01000034">
    <property type="protein sequence ID" value="KZE11399.1"/>
    <property type="molecule type" value="Genomic_DNA"/>
</dbReference>
<dbReference type="Gene3D" id="3.40.50.10610">
    <property type="entry name" value="ABC-type transport auxiliary lipoprotein component"/>
    <property type="match status" value="1"/>
</dbReference>
<evidence type="ECO:0000313" key="4">
    <source>
        <dbReference type="Proteomes" id="UP000076609"/>
    </source>
</evidence>
<proteinExistence type="predicted"/>
<evidence type="ECO:0000259" key="2">
    <source>
        <dbReference type="Pfam" id="PF03886"/>
    </source>
</evidence>
<keyword evidence="1" id="KW-0732">Signal</keyword>
<dbReference type="Pfam" id="PF03886">
    <property type="entry name" value="ABC_trans_aux"/>
    <property type="match status" value="1"/>
</dbReference>
<evidence type="ECO:0000256" key="1">
    <source>
        <dbReference type="SAM" id="SignalP"/>
    </source>
</evidence>
<reference evidence="4" key="1">
    <citation type="submission" date="2016-01" db="EMBL/GenBank/DDBJ databases">
        <title>Draft genome of Chromobacterium sp. F49.</title>
        <authorList>
            <person name="Hong K.W."/>
        </authorList>
    </citation>
    <scope>NUCLEOTIDE SEQUENCE [LARGE SCALE GENOMIC DNA]</scope>
    <source>
        <strain evidence="4">CN3</strain>
    </source>
</reference>
<accession>A0ABR5YBQ7</accession>
<dbReference type="InterPro" id="IPR005586">
    <property type="entry name" value="ABC_trans_aux"/>
</dbReference>
<name>A0ABR5YBQ7_9SPHN</name>
<gene>
    <name evidence="3" type="ORF">AVT10_03840</name>
</gene>
<keyword evidence="4" id="KW-1185">Reference proteome</keyword>
<feature type="chain" id="PRO_5045674626" evidence="1">
    <location>
        <begin position="24"/>
        <end position="196"/>
    </location>
</feature>
<comment type="caution">
    <text evidence="3">The sequence shown here is derived from an EMBL/GenBank/DDBJ whole genome shotgun (WGS) entry which is preliminary data.</text>
</comment>
<feature type="signal peptide" evidence="1">
    <location>
        <begin position="1"/>
        <end position="23"/>
    </location>
</feature>